<accession>A0A137PBS0</accession>
<protein>
    <submittedName>
        <fullName evidence="3">Glycoside hydrolase family 15 protein</fullName>
    </submittedName>
</protein>
<dbReference type="Proteomes" id="UP000070444">
    <property type="component" value="Unassembled WGS sequence"/>
</dbReference>
<evidence type="ECO:0000259" key="1">
    <source>
        <dbReference type="Pfam" id="PF00723"/>
    </source>
</evidence>
<dbReference type="STRING" id="796925.A0A137PBS0"/>
<keyword evidence="3" id="KW-0378">Hydrolase</keyword>
<evidence type="ECO:0000259" key="2">
    <source>
        <dbReference type="Pfam" id="PF19291"/>
    </source>
</evidence>
<dbReference type="InterPro" id="IPR012341">
    <property type="entry name" value="6hp_glycosidase-like_sf"/>
</dbReference>
<feature type="domain" description="Trehalase-like N-terminal" evidence="2">
    <location>
        <begin position="8"/>
        <end position="107"/>
    </location>
</feature>
<dbReference type="GO" id="GO:0004553">
    <property type="term" value="F:hydrolase activity, hydrolyzing O-glycosyl compounds"/>
    <property type="evidence" value="ECO:0007669"/>
    <property type="project" value="TreeGrafter"/>
</dbReference>
<name>A0A137PBS0_CONC2</name>
<evidence type="ECO:0000313" key="4">
    <source>
        <dbReference type="Proteomes" id="UP000070444"/>
    </source>
</evidence>
<keyword evidence="4" id="KW-1185">Reference proteome</keyword>
<gene>
    <name evidence="3" type="ORF">CONCODRAFT_47652</name>
</gene>
<dbReference type="Gene3D" id="1.50.10.10">
    <property type="match status" value="1"/>
</dbReference>
<feature type="domain" description="GH15-like" evidence="1">
    <location>
        <begin position="289"/>
        <end position="666"/>
    </location>
</feature>
<dbReference type="InterPro" id="IPR011613">
    <property type="entry name" value="GH15-like"/>
</dbReference>
<proteinExistence type="predicted"/>
<dbReference type="OrthoDB" id="406733at2759"/>
<reference evidence="3 4" key="1">
    <citation type="journal article" date="2015" name="Genome Biol. Evol.">
        <title>Phylogenomic analyses indicate that early fungi evolved digesting cell walls of algal ancestors of land plants.</title>
        <authorList>
            <person name="Chang Y."/>
            <person name="Wang S."/>
            <person name="Sekimoto S."/>
            <person name="Aerts A.L."/>
            <person name="Choi C."/>
            <person name="Clum A."/>
            <person name="LaButti K.M."/>
            <person name="Lindquist E.A."/>
            <person name="Yee Ngan C."/>
            <person name="Ohm R.A."/>
            <person name="Salamov A.A."/>
            <person name="Grigoriev I.V."/>
            <person name="Spatafora J.W."/>
            <person name="Berbee M.L."/>
        </authorList>
    </citation>
    <scope>NUCLEOTIDE SEQUENCE [LARGE SCALE GENOMIC DNA]</scope>
    <source>
        <strain evidence="3 4">NRRL 28638</strain>
    </source>
</reference>
<dbReference type="InterPro" id="IPR008928">
    <property type="entry name" value="6-hairpin_glycosidase_sf"/>
</dbReference>
<sequence>MQANTDKDYPPLDSYGMIGNMRTIALSGQNGSIDFMCYPKFDSPSIFARILDCKKGGHYSINLKEGGESTSIKQKYLPKSCMLAAKHVGEDSACQVVDYMYHPSSRSLRSDQYILPWVMRHVTVIRGRPQLEMELFPSFEYGLHSHTTEIVPDSNVQDDEHSKVGKEKAVFTSEKLTMDLRYILHHGEDDTIKPCTIKWRVEDRSDQGLKGPGIVADLCLEEGQEMIFIFRQVPEPDTRTEEQRSTSILRTLVTNMDPKLSYDIANIVYHDTYTYWKEWIKKCSYQGMWREAVHRSAFTLKLLTYAPTGAVVAAPTFSFPEFIGGTRNWDYRFTWIRDASFTIYAFIRLGYTDEAHAFMGWIENRLMDLNPDGSLSIMYDIHGSTELEELELSHLDGYKGSKPVRIGNGAADHLQLDIYGELLDAIYLSNKFGKPLSYDKWKLVRKIVDHVVENWHREDMSIWEVRNNKQNFLYSKIMCWVAIDRGLRLADKRNLPLPQRSKWLECRDTIYEEIMDKGWNSTLKTFQQSYESPETLDASVLIMPLVFFISPTDPRLLSTIQKILTQPEKGGLTINNLVYRYNHQTSHDGVGGEEGAFSMCTFWLVEALTRAGEYDPKLLDQALTIFEEMLGYANHLRLYSEEVSKSGRALGNFPQAFTHIAMISAAFNLDRVLTKKGKK</sequence>
<organism evidence="3 4">
    <name type="scientific">Conidiobolus coronatus (strain ATCC 28846 / CBS 209.66 / NRRL 28638)</name>
    <name type="common">Delacroixia coronata</name>
    <dbReference type="NCBI Taxonomy" id="796925"/>
    <lineage>
        <taxon>Eukaryota</taxon>
        <taxon>Fungi</taxon>
        <taxon>Fungi incertae sedis</taxon>
        <taxon>Zoopagomycota</taxon>
        <taxon>Entomophthoromycotina</taxon>
        <taxon>Entomophthoromycetes</taxon>
        <taxon>Entomophthorales</taxon>
        <taxon>Ancylistaceae</taxon>
        <taxon>Conidiobolus</taxon>
    </lineage>
</organism>
<dbReference type="OMA" id="VEWMCVP"/>
<dbReference type="GO" id="GO:0005975">
    <property type="term" value="P:carbohydrate metabolic process"/>
    <property type="evidence" value="ECO:0007669"/>
    <property type="project" value="InterPro"/>
</dbReference>
<dbReference type="PANTHER" id="PTHR31616:SF0">
    <property type="entry name" value="GLUCAN 1,4-ALPHA-GLUCOSIDASE"/>
    <property type="match status" value="1"/>
</dbReference>
<dbReference type="PANTHER" id="PTHR31616">
    <property type="entry name" value="TREHALASE"/>
    <property type="match status" value="1"/>
</dbReference>
<dbReference type="InterPro" id="IPR045582">
    <property type="entry name" value="Trehalase-like_N"/>
</dbReference>
<dbReference type="SUPFAM" id="SSF48208">
    <property type="entry name" value="Six-hairpin glycosidases"/>
    <property type="match status" value="1"/>
</dbReference>
<evidence type="ECO:0000313" key="3">
    <source>
        <dbReference type="EMBL" id="KXN72416.1"/>
    </source>
</evidence>
<dbReference type="Pfam" id="PF00723">
    <property type="entry name" value="Glyco_hydro_15"/>
    <property type="match status" value="1"/>
</dbReference>
<dbReference type="AlphaFoldDB" id="A0A137PBS0"/>
<dbReference type="EMBL" id="KQ964453">
    <property type="protein sequence ID" value="KXN72416.1"/>
    <property type="molecule type" value="Genomic_DNA"/>
</dbReference>
<dbReference type="Pfam" id="PF19291">
    <property type="entry name" value="TREH_N"/>
    <property type="match status" value="1"/>
</dbReference>